<dbReference type="InterPro" id="IPR032675">
    <property type="entry name" value="LRR_dom_sf"/>
</dbReference>
<dbReference type="GO" id="GO:0019005">
    <property type="term" value="C:SCF ubiquitin ligase complex"/>
    <property type="evidence" value="ECO:0007669"/>
    <property type="project" value="TreeGrafter"/>
</dbReference>
<dbReference type="SMART" id="SM00367">
    <property type="entry name" value="LRR_CC"/>
    <property type="match status" value="4"/>
</dbReference>
<dbReference type="InterPro" id="IPR001611">
    <property type="entry name" value="Leu-rich_rpt"/>
</dbReference>
<dbReference type="PANTHER" id="PTHR13318">
    <property type="entry name" value="PARTNER OF PAIRED, ISOFORM B-RELATED"/>
    <property type="match status" value="1"/>
</dbReference>
<accession>A0A517RID1</accession>
<dbReference type="Proteomes" id="UP000317171">
    <property type="component" value="Chromosome"/>
</dbReference>
<dbReference type="Gene3D" id="3.80.10.10">
    <property type="entry name" value="Ribonuclease Inhibitor"/>
    <property type="match status" value="3"/>
</dbReference>
<dbReference type="GO" id="GO:0031146">
    <property type="term" value="P:SCF-dependent proteasomal ubiquitin-dependent protein catabolic process"/>
    <property type="evidence" value="ECO:0007669"/>
    <property type="project" value="TreeGrafter"/>
</dbReference>
<dbReference type="InterPro" id="IPR006553">
    <property type="entry name" value="Leu-rich_rpt_Cys-con_subtyp"/>
</dbReference>
<reference evidence="1 2" key="1">
    <citation type="submission" date="2019-02" db="EMBL/GenBank/DDBJ databases">
        <title>Deep-cultivation of Planctomycetes and their phenomic and genomic characterization uncovers novel biology.</title>
        <authorList>
            <person name="Wiegand S."/>
            <person name="Jogler M."/>
            <person name="Boedeker C."/>
            <person name="Pinto D."/>
            <person name="Vollmers J."/>
            <person name="Rivas-Marin E."/>
            <person name="Kohn T."/>
            <person name="Peeters S.H."/>
            <person name="Heuer A."/>
            <person name="Rast P."/>
            <person name="Oberbeckmann S."/>
            <person name="Bunk B."/>
            <person name="Jeske O."/>
            <person name="Meyerdierks A."/>
            <person name="Storesund J.E."/>
            <person name="Kallscheuer N."/>
            <person name="Luecker S."/>
            <person name="Lage O.M."/>
            <person name="Pohl T."/>
            <person name="Merkel B.J."/>
            <person name="Hornburger P."/>
            <person name="Mueller R.-W."/>
            <person name="Bruemmer F."/>
            <person name="Labrenz M."/>
            <person name="Spormann A.M."/>
            <person name="Op den Camp H."/>
            <person name="Overmann J."/>
            <person name="Amann R."/>
            <person name="Jetten M.S.M."/>
            <person name="Mascher T."/>
            <person name="Medema M.H."/>
            <person name="Devos D.P."/>
            <person name="Kaster A.-K."/>
            <person name="Ovreas L."/>
            <person name="Rohde M."/>
            <person name="Galperin M.Y."/>
            <person name="Jogler C."/>
        </authorList>
    </citation>
    <scope>NUCLEOTIDE SEQUENCE [LARGE SCALE GENOMIC DNA]</scope>
    <source>
        <strain evidence="1 2">Pan241w</strain>
    </source>
</reference>
<proteinExistence type="predicted"/>
<dbReference type="RefSeq" id="WP_145218463.1">
    <property type="nucleotide sequence ID" value="NZ_CP036269.1"/>
</dbReference>
<dbReference type="Pfam" id="PF13516">
    <property type="entry name" value="LRR_6"/>
    <property type="match status" value="3"/>
</dbReference>
<organism evidence="1 2">
    <name type="scientific">Gimesia alba</name>
    <dbReference type="NCBI Taxonomy" id="2527973"/>
    <lineage>
        <taxon>Bacteria</taxon>
        <taxon>Pseudomonadati</taxon>
        <taxon>Planctomycetota</taxon>
        <taxon>Planctomycetia</taxon>
        <taxon>Planctomycetales</taxon>
        <taxon>Planctomycetaceae</taxon>
        <taxon>Gimesia</taxon>
    </lineage>
</organism>
<gene>
    <name evidence="1" type="primary">inlA_3</name>
    <name evidence="1" type="ORF">Pan241w_37360</name>
</gene>
<keyword evidence="2" id="KW-1185">Reference proteome</keyword>
<dbReference type="EMBL" id="CP036269">
    <property type="protein sequence ID" value="QDT43634.1"/>
    <property type="molecule type" value="Genomic_DNA"/>
</dbReference>
<evidence type="ECO:0000313" key="1">
    <source>
        <dbReference type="EMBL" id="QDT43634.1"/>
    </source>
</evidence>
<protein>
    <submittedName>
        <fullName evidence="1">Internalin-A</fullName>
    </submittedName>
</protein>
<dbReference type="OrthoDB" id="272105at2"/>
<name>A0A517RID1_9PLAN</name>
<dbReference type="AlphaFoldDB" id="A0A517RID1"/>
<dbReference type="SUPFAM" id="SSF52047">
    <property type="entry name" value="RNI-like"/>
    <property type="match status" value="1"/>
</dbReference>
<sequence length="407" mass="45591">MMTHFTHALGAFAIVGSLCCSSMAENRTDTQSALSPPVSSELLAKIRQVEGQEKYGANNQIIKLMIFNPTNSPDHTLPFLRELKYLEDLFVTNDKNHKEATWMMSIAKLPRLKSLTIDSADVSDKTIHYLAGIKTLQKLTLDVSDVTDVGIESLLGLENLEYLKLRYTPITNVGLAKLTRLPKLKKLWLVNIPITPEGILAFRETKLEEVIWYDEDRPRLAMLPYLKQLPHLWRLDLRSCYVSNRHVEHLQEMSSLEDLDLYGHAITDSGLAGLSKLTKMQYLCLSQAGKNKAKTLSDAGLIHLAGLSELRDLRLAGIQITDSGLRQLAGLTKLRRLDLSGTRVTSAGLANLSHLLQLENLDITSTPLQDEPIVDLRMFPKLKNVTAYGFDEKKIRSPANCSIVTFD</sequence>
<dbReference type="KEGG" id="gaz:Pan241w_37360"/>
<evidence type="ECO:0000313" key="2">
    <source>
        <dbReference type="Proteomes" id="UP000317171"/>
    </source>
</evidence>
<dbReference type="PANTHER" id="PTHR13318:SF105">
    <property type="entry name" value="F-BOX_LRR-REPEAT PROTEIN 3"/>
    <property type="match status" value="1"/>
</dbReference>